<feature type="region of interest" description="Disordered" evidence="1">
    <location>
        <begin position="557"/>
        <end position="577"/>
    </location>
</feature>
<feature type="compositionally biased region" description="Polar residues" evidence="1">
    <location>
        <begin position="1616"/>
        <end position="1627"/>
    </location>
</feature>
<feature type="compositionally biased region" description="Polar residues" evidence="1">
    <location>
        <begin position="1"/>
        <end position="23"/>
    </location>
</feature>
<feature type="compositionally biased region" description="Basic and acidic residues" evidence="1">
    <location>
        <begin position="658"/>
        <end position="675"/>
    </location>
</feature>
<protein>
    <submittedName>
        <fullName evidence="2">Uncharacterized protein</fullName>
    </submittedName>
</protein>
<feature type="region of interest" description="Disordered" evidence="1">
    <location>
        <begin position="1"/>
        <end position="358"/>
    </location>
</feature>
<keyword evidence="3" id="KW-1185">Reference proteome</keyword>
<feature type="compositionally biased region" description="Polar residues" evidence="1">
    <location>
        <begin position="41"/>
        <end position="51"/>
    </location>
</feature>
<feature type="region of interest" description="Disordered" evidence="1">
    <location>
        <begin position="1764"/>
        <end position="1805"/>
    </location>
</feature>
<proteinExistence type="predicted"/>
<feature type="region of interest" description="Disordered" evidence="1">
    <location>
        <begin position="418"/>
        <end position="482"/>
    </location>
</feature>
<feature type="compositionally biased region" description="Low complexity" evidence="1">
    <location>
        <begin position="440"/>
        <end position="453"/>
    </location>
</feature>
<name>A0A167K8E2_CALVF</name>
<feature type="compositionally biased region" description="Basic and acidic residues" evidence="1">
    <location>
        <begin position="67"/>
        <end position="100"/>
    </location>
</feature>
<feature type="compositionally biased region" description="Basic and acidic residues" evidence="1">
    <location>
        <begin position="1432"/>
        <end position="1452"/>
    </location>
</feature>
<feature type="compositionally biased region" description="Polar residues" evidence="1">
    <location>
        <begin position="516"/>
        <end position="529"/>
    </location>
</feature>
<feature type="compositionally biased region" description="Basic and acidic residues" evidence="1">
    <location>
        <begin position="1405"/>
        <end position="1418"/>
    </location>
</feature>
<feature type="compositionally biased region" description="Low complexity" evidence="1">
    <location>
        <begin position="185"/>
        <end position="233"/>
    </location>
</feature>
<feature type="compositionally biased region" description="Acidic residues" evidence="1">
    <location>
        <begin position="1419"/>
        <end position="1428"/>
    </location>
</feature>
<organism evidence="2 3">
    <name type="scientific">Calocera viscosa (strain TUFC12733)</name>
    <dbReference type="NCBI Taxonomy" id="1330018"/>
    <lineage>
        <taxon>Eukaryota</taxon>
        <taxon>Fungi</taxon>
        <taxon>Dikarya</taxon>
        <taxon>Basidiomycota</taxon>
        <taxon>Agaricomycotina</taxon>
        <taxon>Dacrymycetes</taxon>
        <taxon>Dacrymycetales</taxon>
        <taxon>Dacrymycetaceae</taxon>
        <taxon>Calocera</taxon>
    </lineage>
</organism>
<feature type="region of interest" description="Disordered" evidence="1">
    <location>
        <begin position="1931"/>
        <end position="1986"/>
    </location>
</feature>
<feature type="region of interest" description="Disordered" evidence="1">
    <location>
        <begin position="1338"/>
        <end position="1377"/>
    </location>
</feature>
<feature type="region of interest" description="Disordered" evidence="1">
    <location>
        <begin position="503"/>
        <end position="534"/>
    </location>
</feature>
<feature type="compositionally biased region" description="Polar residues" evidence="1">
    <location>
        <begin position="1524"/>
        <end position="1543"/>
    </location>
</feature>
<accession>A0A167K8E2</accession>
<evidence type="ECO:0000313" key="3">
    <source>
        <dbReference type="Proteomes" id="UP000076738"/>
    </source>
</evidence>
<gene>
    <name evidence="2" type="ORF">CALVIDRAFT_565736</name>
</gene>
<feature type="region of interest" description="Disordered" evidence="1">
    <location>
        <begin position="1007"/>
        <end position="1026"/>
    </location>
</feature>
<evidence type="ECO:0000256" key="1">
    <source>
        <dbReference type="SAM" id="MobiDB-lite"/>
    </source>
</evidence>
<dbReference type="Proteomes" id="UP000076738">
    <property type="component" value="Unassembled WGS sequence"/>
</dbReference>
<dbReference type="EMBL" id="KV417295">
    <property type="protein sequence ID" value="KZO94379.1"/>
    <property type="molecule type" value="Genomic_DNA"/>
</dbReference>
<dbReference type="STRING" id="1330018.A0A167K8E2"/>
<feature type="region of interest" description="Disordered" evidence="1">
    <location>
        <begin position="639"/>
        <end position="707"/>
    </location>
</feature>
<feature type="compositionally biased region" description="Basic and acidic residues" evidence="1">
    <location>
        <begin position="323"/>
        <end position="333"/>
    </location>
</feature>
<evidence type="ECO:0000313" key="2">
    <source>
        <dbReference type="EMBL" id="KZO94379.1"/>
    </source>
</evidence>
<dbReference type="OrthoDB" id="2563277at2759"/>
<sequence>MPPTRSSSSTAYPQSRIPVSTKTPVPILIPSLRVTAPTPGKTPNASVTQDSHPPIAAPRAKSVKSVRIQEPEPRLAMEMIAERGERQRLKQLEGHTDRSRVAPWAEPDQPSRAAPATLKKKGKENKKDVISTLSGFRVAIDPSPPLPELVSQPRPLSRNASVRAPLAVPQERARADSKATLLSFKSNRSATSAKTASSVATTSSTATTSTTASAQSATSQASAATNTSRSSTSQFSTIRDAPSSRSKHTDGLEKKKSRSRLGLDSLFHAWGPNKDAASKEANEEAIAPEVKEKSLWARTIGRKSIDKERARSPTPTVTGRQSGEGRRSMETQRARSPTPSVYSARLQPRSISPPLGRPAIPESIAMMLETAPRCATPVSGVLAPSSVQADHSALETDSDKDETIHGPRFMRSIRSIATFRQKQSSRDCGESTSSGSSWEAGAPSAANSPAKPALGGPSKTSIAPEAALPPTSIGTVNSIKDVGDGTIRGMASIFGLRSISRASNHSDTQRVRKARSSTGTFDSVSSRDVTSLPPHLLRSDYPTPPSSQLQAAVADVPSIKRNGSKMRRPGLQGLFDGIKKHKVERSREEKKALHESWVEIERPDFECSEDGKELIALAMPFALPPATPEELEHIARARSQSPPPTNADHNLPDLLDPTPRKDATLRVKSKEDDQKQSSLRGSLRRVFQPETQRTPRKGQRTMSDGDRFDFTKGPPIDFSALAAANSELSDLISSLDLTGATPDCTPAKSGRFFSSRPALPAFPPPSTAPAAVAKADGPNLVTPEVHANGQQDDIGASSLPTPVSAEGGFKKSHKALPSLSTLRGRQLKSISATARDEWMDLFPVAMGVSTSVDGDATHAIIEPSKTDSLLSVPESYKDWISSLRGSQASISLSASTLDAIAGDYLAFTAQGSDLSTSNSTTSIYESAQESLSKADDALPQVVDEELRDAIHEILPERARSPPPSMPLPPTPNGDMSFSLIIPGGLPSKIRELLPDINTTLATLDCPLSTTSDDLSPLSRKSSGSERSLDFTETYNQLAGPSTRKSFVNYVAHVSEEMFGNEQYLSSVLNLNESAAPQEDLNGAEAVMQPTGMSLLAHDEQEAHARTRRGHVPADSYASLPSMYNEQLPGDSAILNLSAPSALHNMSSIISDGSSKRVSRFDESIAFPQSQPNRDSYGSYDSYVSTAISAEMGEQRKAHEKSDTEYSIPSISSYGALLKPGVPNPIGYTASERARLDSAESNIRPLTAAAMAAMDEEQMKRRFNRQSNDSVASTWSFHASTRPPPPLQYRSNGHGDVISGPPPAYLNNNKRNSLMRSRVDSADSHSAVQAYQSYGGMGGIAASGNSRRDSQDSAFSELSEMSPMSYQRRGRPGITDEKMFDSAHGASMLESIVDASEADISSRASFDSEARSTSARESDMELSSDEEDSLFPVERKRESVSADSLFTKEDDRQTLSVPGLFQGQSRKPRPVSTISQDSARMPGPDDTMMTMLDGDLGWAPRSGMQSSPSVEAAKNRQARLDKDSQAWTEAQDTPANCAQDPPQSVRISELRMSKVFEALRSEDSMEKVVLRATGLSDGLAPTPRITKPAPPSARKKVGVASTPRVSVALGTVPDTPPYTSSEAGSTSSIDLPKLHASLSKFPASGMVEGIPGLAGVRARPQGQGHRRFSGFAISTITEETPSVPSATAGNRSRSSSLAEMEAINELNKRRRDSLEKRKSLLLELRQSQVLFPGAVEADEIEEDHSELPTTKEAILTFLAKSQNKFKPRSDLPARTRTRSRTNSRPSPYPLPEWQQSESQPVPERPAVTTISKELNCLPALPLALPISVSLPRQNALAESATQKLADLGHPMEDYAEPTRPAVLDEETKVAAPKAMVPRPRTKSGTGRQALSWSRRHNPVLPHKAAIETPPAGFVLKQAAKLNATDAKLSVLSDEVGKPKRPRASTAGARENEALGMLVSPGESLRISRPKPKGRPGSRAPAPVLLRN</sequence>
<feature type="region of interest" description="Disordered" evidence="1">
    <location>
        <begin position="1575"/>
        <end position="1627"/>
    </location>
</feature>
<feature type="compositionally biased region" description="Low complexity" evidence="1">
    <location>
        <begin position="1480"/>
        <end position="1495"/>
    </location>
</feature>
<reference evidence="2 3" key="1">
    <citation type="journal article" date="2016" name="Mol. Biol. Evol.">
        <title>Comparative Genomics of Early-Diverging Mushroom-Forming Fungi Provides Insights into the Origins of Lignocellulose Decay Capabilities.</title>
        <authorList>
            <person name="Nagy L.G."/>
            <person name="Riley R."/>
            <person name="Tritt A."/>
            <person name="Adam C."/>
            <person name="Daum C."/>
            <person name="Floudas D."/>
            <person name="Sun H."/>
            <person name="Yadav J.S."/>
            <person name="Pangilinan J."/>
            <person name="Larsson K.H."/>
            <person name="Matsuura K."/>
            <person name="Barry K."/>
            <person name="Labutti K."/>
            <person name="Kuo R."/>
            <person name="Ohm R.A."/>
            <person name="Bhattacharya S.S."/>
            <person name="Shirouzu T."/>
            <person name="Yoshinaga Y."/>
            <person name="Martin F.M."/>
            <person name="Grigoriev I.V."/>
            <person name="Hibbett D.S."/>
        </authorList>
    </citation>
    <scope>NUCLEOTIDE SEQUENCE [LARGE SCALE GENOMIC DNA]</scope>
    <source>
        <strain evidence="2 3">TUFC12733</strain>
    </source>
</reference>
<feature type="compositionally biased region" description="Low complexity" evidence="1">
    <location>
        <begin position="1007"/>
        <end position="1018"/>
    </location>
</feature>
<feature type="region of interest" description="Disordered" evidence="1">
    <location>
        <begin position="1400"/>
        <end position="1543"/>
    </location>
</feature>